<dbReference type="GO" id="GO:0003700">
    <property type="term" value="F:DNA-binding transcription factor activity"/>
    <property type="evidence" value="ECO:0007669"/>
    <property type="project" value="InterPro"/>
</dbReference>
<evidence type="ECO:0000313" key="5">
    <source>
        <dbReference type="Proteomes" id="UP001420932"/>
    </source>
</evidence>
<dbReference type="GO" id="GO:0006879">
    <property type="term" value="P:intracellular iron ion homeostasis"/>
    <property type="evidence" value="ECO:0007669"/>
    <property type="project" value="InterPro"/>
</dbReference>
<dbReference type="AlphaFoldDB" id="A0AAP0J9U4"/>
<name>A0AAP0J9U4_9MAGN</name>
<comment type="caution">
    <text evidence="4">The sequence shown here is derived from an EMBL/GenBank/DDBJ whole genome shotgun (WGS) entry which is preliminary data.</text>
</comment>
<evidence type="ECO:0000256" key="2">
    <source>
        <dbReference type="ARBA" id="ARBA00023163"/>
    </source>
</evidence>
<organism evidence="4 5">
    <name type="scientific">Stephania yunnanensis</name>
    <dbReference type="NCBI Taxonomy" id="152371"/>
    <lineage>
        <taxon>Eukaryota</taxon>
        <taxon>Viridiplantae</taxon>
        <taxon>Streptophyta</taxon>
        <taxon>Embryophyta</taxon>
        <taxon>Tracheophyta</taxon>
        <taxon>Spermatophyta</taxon>
        <taxon>Magnoliopsida</taxon>
        <taxon>Ranunculales</taxon>
        <taxon>Menispermaceae</taxon>
        <taxon>Menispermoideae</taxon>
        <taxon>Cissampelideae</taxon>
        <taxon>Stephania</taxon>
    </lineage>
</organism>
<evidence type="ECO:0000256" key="1">
    <source>
        <dbReference type="ARBA" id="ARBA00023015"/>
    </source>
</evidence>
<sequence length="192" mass="22553">MNIFFFCWRTPFIVGDLAGECGYHSIERNNFRIFKDEEKQWKDAWESTKRGRLKSCATLGKACREKMRRDELNDRFFELCSFLELEKPPKIDKMNILRLTGVPYSEHLSFLELREFVQMQRQAEQLVHLANSAPNRRSKVKVMSFLDASLMSIARCAELSILTLAICYNLRGNDPIQVGKFCQKLIELNLYR</sequence>
<dbReference type="InterPro" id="IPR011598">
    <property type="entry name" value="bHLH_dom"/>
</dbReference>
<dbReference type="PANTHER" id="PTHR46133">
    <property type="entry name" value="BHLH TRANSCRIPTION FACTOR"/>
    <property type="match status" value="1"/>
</dbReference>
<dbReference type="Proteomes" id="UP001420932">
    <property type="component" value="Unassembled WGS sequence"/>
</dbReference>
<dbReference type="PANTHER" id="PTHR46133:SF8">
    <property type="entry name" value="TRANSCRIPTION FACTOR ILR3-LIKE"/>
    <property type="match status" value="1"/>
</dbReference>
<gene>
    <name evidence="4" type="ORF">Syun_017770</name>
</gene>
<evidence type="ECO:0000313" key="4">
    <source>
        <dbReference type="EMBL" id="KAK9128973.1"/>
    </source>
</evidence>
<keyword evidence="5" id="KW-1185">Reference proteome</keyword>
<proteinExistence type="predicted"/>
<keyword evidence="1" id="KW-0805">Transcription regulation</keyword>
<dbReference type="GO" id="GO:0046983">
    <property type="term" value="F:protein dimerization activity"/>
    <property type="evidence" value="ECO:0007669"/>
    <property type="project" value="InterPro"/>
</dbReference>
<protein>
    <recommendedName>
        <fullName evidence="3">BHLH domain-containing protein</fullName>
    </recommendedName>
</protein>
<dbReference type="Gene3D" id="4.10.280.10">
    <property type="entry name" value="Helix-loop-helix DNA-binding domain"/>
    <property type="match status" value="1"/>
</dbReference>
<dbReference type="InterPro" id="IPR036638">
    <property type="entry name" value="HLH_DNA-bd_sf"/>
</dbReference>
<dbReference type="InterPro" id="IPR044818">
    <property type="entry name" value="ILR3-like"/>
</dbReference>
<dbReference type="EMBL" id="JBBNAF010000007">
    <property type="protein sequence ID" value="KAK9128973.1"/>
    <property type="molecule type" value="Genomic_DNA"/>
</dbReference>
<keyword evidence="2" id="KW-0804">Transcription</keyword>
<dbReference type="Pfam" id="PF00010">
    <property type="entry name" value="HLH"/>
    <property type="match status" value="1"/>
</dbReference>
<feature type="domain" description="BHLH" evidence="3">
    <location>
        <begin position="61"/>
        <end position="100"/>
    </location>
</feature>
<evidence type="ECO:0000259" key="3">
    <source>
        <dbReference type="Pfam" id="PF00010"/>
    </source>
</evidence>
<reference evidence="4 5" key="1">
    <citation type="submission" date="2024-01" db="EMBL/GenBank/DDBJ databases">
        <title>Genome assemblies of Stephania.</title>
        <authorList>
            <person name="Yang L."/>
        </authorList>
    </citation>
    <scope>NUCLEOTIDE SEQUENCE [LARGE SCALE GENOMIC DNA]</scope>
    <source>
        <strain evidence="4">YNDBR</strain>
        <tissue evidence="4">Leaf</tissue>
    </source>
</reference>
<accession>A0AAP0J9U4</accession>
<dbReference type="SUPFAM" id="SSF47459">
    <property type="entry name" value="HLH, helix-loop-helix DNA-binding domain"/>
    <property type="match status" value="1"/>
</dbReference>